<name>A0A1Y2JVP9_BRAJP</name>
<proteinExistence type="predicted"/>
<dbReference type="Proteomes" id="UP000193335">
    <property type="component" value="Unassembled WGS sequence"/>
</dbReference>
<protein>
    <submittedName>
        <fullName evidence="1">Uncharacterized protein</fullName>
    </submittedName>
</protein>
<dbReference type="AlphaFoldDB" id="A0A1Y2JVP9"/>
<evidence type="ECO:0000313" key="1">
    <source>
        <dbReference type="EMBL" id="OSJ36022.1"/>
    </source>
</evidence>
<sequence length="221" mass="24028">MSPAGKLEPKGGASFLSGETNRGYVIDGGYFENYDAVTAREAARRSKQREAAVGLIVLQISSDPTLTKERTRVRIREDEKLRCVLTTSMPAVGAATTSDFLQFRDSGWNAKTGRWEKNDGGGFVVAYLNELAAPLLGVTAVREAHGTLAAAEPAASVCDSGNSHALKPSRSPRDSTCLLRLPTLRIQHQFQDGTEHAPNLIFHTLPCARSRKTAMHRSCHH</sequence>
<organism evidence="1 2">
    <name type="scientific">Bradyrhizobium japonicum</name>
    <dbReference type="NCBI Taxonomy" id="375"/>
    <lineage>
        <taxon>Bacteria</taxon>
        <taxon>Pseudomonadati</taxon>
        <taxon>Pseudomonadota</taxon>
        <taxon>Alphaproteobacteria</taxon>
        <taxon>Hyphomicrobiales</taxon>
        <taxon>Nitrobacteraceae</taxon>
        <taxon>Bradyrhizobium</taxon>
    </lineage>
</organism>
<dbReference type="EMBL" id="NAFL01000207">
    <property type="protein sequence ID" value="OSJ36022.1"/>
    <property type="molecule type" value="Genomic_DNA"/>
</dbReference>
<gene>
    <name evidence="1" type="ORF">BSZ19_06325</name>
</gene>
<accession>A0A1Y2JVP9</accession>
<reference evidence="1 2" key="1">
    <citation type="submission" date="2017-03" db="EMBL/GenBank/DDBJ databases">
        <title>Whole genome sequences of fourteen strains of Bradyrhizobium canariense and one strain of Bradyrhizobium japonicum isolated from Lupinus (Papilionoideae: Genisteae) species in Algeria.</title>
        <authorList>
            <person name="Crovadore J."/>
            <person name="Chekireb D."/>
            <person name="Brachmann A."/>
            <person name="Chablais R."/>
            <person name="Cochard B."/>
            <person name="Lefort F."/>
        </authorList>
    </citation>
    <scope>NUCLEOTIDE SEQUENCE [LARGE SCALE GENOMIC DNA]</scope>
    <source>
        <strain evidence="1 2">UBMA197</strain>
    </source>
</reference>
<comment type="caution">
    <text evidence="1">The sequence shown here is derived from an EMBL/GenBank/DDBJ whole genome shotgun (WGS) entry which is preliminary data.</text>
</comment>
<evidence type="ECO:0000313" key="2">
    <source>
        <dbReference type="Proteomes" id="UP000193335"/>
    </source>
</evidence>